<dbReference type="PANTHER" id="PTHR12137:SF54">
    <property type="entry name" value="CARBOHYDRATE SULFOTRANSFERASE"/>
    <property type="match status" value="1"/>
</dbReference>
<reference evidence="8 9" key="1">
    <citation type="submission" date="2019-12" db="EMBL/GenBank/DDBJ databases">
        <title>Complete genome sequence of Algicella marina strain 9Alg 56(T) isolated from the red alga Tichocarpus crinitus.</title>
        <authorList>
            <person name="Kim S.-G."/>
            <person name="Nedashkovskaya O.I."/>
        </authorList>
    </citation>
    <scope>NUCLEOTIDE SEQUENCE [LARGE SCALE GENOMIC DNA]</scope>
    <source>
        <strain evidence="8 9">9Alg 56</strain>
    </source>
</reference>
<sequence>MPNIAKDLTEHYGKWQTYQNAFHIWEDPAFVYVSNPKVVCSSTKASLNSFIAPEGFVLSRPAEVHQRKYNPMLQPKEVQGWKLGKYLRGDAATRFTFVRDPMDRLISAYSSKLHRQINSSQRKALYLYLGLDSDYELDLVEFAEIVVADPVARDLDPHWQLQRHRIAFDIIDYTVIGNARSWNADFAAITTRVFGKPVPTFDTRKFGIHVTPPDLHAMASDPKLRQLVRQAYAADYQMLEEIEARGLGVSDWQMRKTG</sequence>
<dbReference type="Proteomes" id="UP000464495">
    <property type="component" value="Chromosome"/>
</dbReference>
<dbReference type="InterPro" id="IPR005331">
    <property type="entry name" value="Sulfotransferase"/>
</dbReference>
<dbReference type="Pfam" id="PF03567">
    <property type="entry name" value="Sulfotransfer_2"/>
    <property type="match status" value="1"/>
</dbReference>
<gene>
    <name evidence="8" type="ORF">GO499_10395</name>
</gene>
<evidence type="ECO:0000256" key="1">
    <source>
        <dbReference type="ARBA" id="ARBA00004323"/>
    </source>
</evidence>
<keyword evidence="7" id="KW-0325">Glycoprotein</keyword>
<dbReference type="AlphaFoldDB" id="A0A6P1T1E3"/>
<evidence type="ECO:0000256" key="2">
    <source>
        <dbReference type="ARBA" id="ARBA00022679"/>
    </source>
</evidence>
<keyword evidence="6" id="KW-0472">Membrane</keyword>
<dbReference type="PANTHER" id="PTHR12137">
    <property type="entry name" value="CARBOHYDRATE SULFOTRANSFERASE"/>
    <property type="match status" value="1"/>
</dbReference>
<evidence type="ECO:0000256" key="3">
    <source>
        <dbReference type="ARBA" id="ARBA00022692"/>
    </source>
</evidence>
<keyword evidence="4" id="KW-1133">Transmembrane helix</keyword>
<comment type="subcellular location">
    <subcellularLocation>
        <location evidence="1">Golgi apparatus membrane</location>
        <topology evidence="1">Single-pass type II membrane protein</topology>
    </subcellularLocation>
</comment>
<evidence type="ECO:0000256" key="5">
    <source>
        <dbReference type="ARBA" id="ARBA00023034"/>
    </source>
</evidence>
<evidence type="ECO:0000256" key="6">
    <source>
        <dbReference type="ARBA" id="ARBA00023136"/>
    </source>
</evidence>
<name>A0A6P1T1E3_9RHOB</name>
<dbReference type="GO" id="GO:0016051">
    <property type="term" value="P:carbohydrate biosynthetic process"/>
    <property type="evidence" value="ECO:0007669"/>
    <property type="project" value="InterPro"/>
</dbReference>
<keyword evidence="5" id="KW-0333">Golgi apparatus</keyword>
<evidence type="ECO:0000256" key="4">
    <source>
        <dbReference type="ARBA" id="ARBA00022989"/>
    </source>
</evidence>
<dbReference type="InterPro" id="IPR018011">
    <property type="entry name" value="Carb_sulfotrans_8-10"/>
</dbReference>
<organism evidence="8 9">
    <name type="scientific">Algicella marina</name>
    <dbReference type="NCBI Taxonomy" id="2683284"/>
    <lineage>
        <taxon>Bacteria</taxon>
        <taxon>Pseudomonadati</taxon>
        <taxon>Pseudomonadota</taxon>
        <taxon>Alphaproteobacteria</taxon>
        <taxon>Rhodobacterales</taxon>
        <taxon>Paracoccaceae</taxon>
        <taxon>Algicella</taxon>
    </lineage>
</organism>
<dbReference type="GO" id="GO:0008146">
    <property type="term" value="F:sulfotransferase activity"/>
    <property type="evidence" value="ECO:0007669"/>
    <property type="project" value="InterPro"/>
</dbReference>
<evidence type="ECO:0000313" key="9">
    <source>
        <dbReference type="Proteomes" id="UP000464495"/>
    </source>
</evidence>
<evidence type="ECO:0008006" key="10">
    <source>
        <dbReference type="Google" id="ProtNLM"/>
    </source>
</evidence>
<dbReference type="GO" id="GO:0016020">
    <property type="term" value="C:membrane"/>
    <property type="evidence" value="ECO:0007669"/>
    <property type="project" value="InterPro"/>
</dbReference>
<accession>A0A6P1T1E3</accession>
<keyword evidence="2" id="KW-0808">Transferase</keyword>
<evidence type="ECO:0000313" key="8">
    <source>
        <dbReference type="EMBL" id="QHQ35561.1"/>
    </source>
</evidence>
<dbReference type="EMBL" id="CP046620">
    <property type="protein sequence ID" value="QHQ35561.1"/>
    <property type="molecule type" value="Genomic_DNA"/>
</dbReference>
<protein>
    <recommendedName>
        <fullName evidence="10">Sulfotransferase family protein</fullName>
    </recommendedName>
</protein>
<keyword evidence="3" id="KW-0812">Transmembrane</keyword>
<dbReference type="KEGG" id="amaq:GO499_10395"/>
<evidence type="ECO:0000256" key="7">
    <source>
        <dbReference type="ARBA" id="ARBA00023180"/>
    </source>
</evidence>
<keyword evidence="9" id="KW-1185">Reference proteome</keyword>
<proteinExistence type="predicted"/>
<dbReference type="RefSeq" id="WP_161862121.1">
    <property type="nucleotide sequence ID" value="NZ_CP046620.1"/>
</dbReference>